<dbReference type="HAMAP" id="MF_01866">
    <property type="entry name" value="UPF0745"/>
    <property type="match status" value="1"/>
</dbReference>
<feature type="domain" description="YcgL" evidence="2">
    <location>
        <begin position="1"/>
        <end position="85"/>
    </location>
</feature>
<dbReference type="Proteomes" id="UP000294887">
    <property type="component" value="Unassembled WGS sequence"/>
</dbReference>
<dbReference type="InterPro" id="IPR027354">
    <property type="entry name" value="YcgL_dom"/>
</dbReference>
<dbReference type="OrthoDB" id="7062382at2"/>
<protein>
    <recommendedName>
        <fullName evidence="1">YcgL domain-containing protein EV695_0921</fullName>
    </recommendedName>
</protein>
<evidence type="ECO:0000259" key="2">
    <source>
        <dbReference type="PROSITE" id="PS51648"/>
    </source>
</evidence>
<dbReference type="Pfam" id="PF05166">
    <property type="entry name" value="YcgL"/>
    <property type="match status" value="1"/>
</dbReference>
<reference evidence="3 4" key="1">
    <citation type="submission" date="2019-03" db="EMBL/GenBank/DDBJ databases">
        <title>Genomic Encyclopedia of Type Strains, Phase IV (KMG-IV): sequencing the most valuable type-strain genomes for metagenomic binning, comparative biology and taxonomic classification.</title>
        <authorList>
            <person name="Goeker M."/>
        </authorList>
    </citation>
    <scope>NUCLEOTIDE SEQUENCE [LARGE SCALE GENOMIC DNA]</scope>
    <source>
        <strain evidence="3 4">DSM 24830</strain>
    </source>
</reference>
<dbReference type="EMBL" id="SMFQ01000002">
    <property type="protein sequence ID" value="TCJ89060.1"/>
    <property type="molecule type" value="Genomic_DNA"/>
</dbReference>
<name>A0A4R1F695_9GAMM</name>
<dbReference type="Gene3D" id="3.10.510.20">
    <property type="entry name" value="YcgL domain"/>
    <property type="match status" value="1"/>
</dbReference>
<dbReference type="PROSITE" id="PS51648">
    <property type="entry name" value="YCGL"/>
    <property type="match status" value="1"/>
</dbReference>
<proteinExistence type="inferred from homology"/>
<dbReference type="PANTHER" id="PTHR38109">
    <property type="entry name" value="PROTEIN YCGL"/>
    <property type="match status" value="1"/>
</dbReference>
<dbReference type="InterPro" id="IPR038068">
    <property type="entry name" value="YcgL-like_sf"/>
</dbReference>
<dbReference type="AlphaFoldDB" id="A0A4R1F695"/>
<evidence type="ECO:0000313" key="4">
    <source>
        <dbReference type="Proteomes" id="UP000294887"/>
    </source>
</evidence>
<gene>
    <name evidence="3" type="ORF">EV695_0921</name>
</gene>
<keyword evidence="4" id="KW-1185">Reference proteome</keyword>
<organism evidence="3 4">
    <name type="scientific">Cocleimonas flava</name>
    <dbReference type="NCBI Taxonomy" id="634765"/>
    <lineage>
        <taxon>Bacteria</taxon>
        <taxon>Pseudomonadati</taxon>
        <taxon>Pseudomonadota</taxon>
        <taxon>Gammaproteobacteria</taxon>
        <taxon>Thiotrichales</taxon>
        <taxon>Thiotrichaceae</taxon>
        <taxon>Cocleimonas</taxon>
    </lineage>
</organism>
<accession>A0A4R1F695</accession>
<evidence type="ECO:0000313" key="3">
    <source>
        <dbReference type="EMBL" id="TCJ89060.1"/>
    </source>
</evidence>
<comment type="caution">
    <text evidence="3">The sequence shown here is derived from an EMBL/GenBank/DDBJ whole genome shotgun (WGS) entry which is preliminary data.</text>
</comment>
<evidence type="ECO:0000256" key="1">
    <source>
        <dbReference type="HAMAP-Rule" id="MF_01866"/>
    </source>
</evidence>
<sequence>MNCYVYRSNKKQGMYLYLVEKDNFDDVPESLMKLLGELVFSFEFDLSKDRKLVKAESEEVLRILKENGYFLQMPPAKSELFGNNESLN</sequence>
<dbReference type="SUPFAM" id="SSF160191">
    <property type="entry name" value="YcgL-like"/>
    <property type="match status" value="1"/>
</dbReference>
<dbReference type="PANTHER" id="PTHR38109:SF1">
    <property type="entry name" value="PROTEIN YCGL"/>
    <property type="match status" value="1"/>
</dbReference>
<dbReference type="RefSeq" id="WP_131904717.1">
    <property type="nucleotide sequence ID" value="NZ_BAAAFU010000008.1"/>
</dbReference>